<dbReference type="Proteomes" id="UP000235388">
    <property type="component" value="Unassembled WGS sequence"/>
</dbReference>
<accession>A0A2N5SYY9</accession>
<protein>
    <recommendedName>
        <fullName evidence="2">Tet-like 2OG-Fe(II) oxygenase domain-containing protein</fullName>
    </recommendedName>
</protein>
<dbReference type="AlphaFoldDB" id="A0A2N5SYY9"/>
<sequence length="406" mass="45685">MAPFVWNGSGTPAGRRSPSSHANDDDLDDDNHAHNNESSVVDDDALHPCNPASVSEQNNAKDNEKIHLYYVSLSHQRDPRPDKKITSQETLKLYYHRLSFGTCVIAPTDQAAFRKAKWIPFDSMTHGELNGWEKLVCHLLERTEHVIPVKGNGAQTGGMMWADGWRKSSDPGQSVGRFCSLPKMKDAILRAQYNPVSEAAGIQEASDFISFQLQNFAPGVFDSTRQLLIDGNYPSMAHMEYSAPYTANDFASFLTFTMYKFFNQPRQDQDVNLWTLVIWIPIFSPKTRAEDDPILADEGFDMMGGQFTFREFQVYLDLEDFRGVTLCVLKSNSVTHQTLRGASRSGKYTRIGFSCQMSKTMSDAVHTYLTGFNKRNEPVAQMPAAGQQKQIDNAHMAIEKDKLKSK</sequence>
<evidence type="ECO:0000313" key="4">
    <source>
        <dbReference type="Proteomes" id="UP000235388"/>
    </source>
</evidence>
<keyword evidence="4" id="KW-1185">Reference proteome</keyword>
<evidence type="ECO:0000313" key="3">
    <source>
        <dbReference type="EMBL" id="PLW18460.1"/>
    </source>
</evidence>
<organism evidence="3 4">
    <name type="scientific">Puccinia coronata f. sp. avenae</name>
    <dbReference type="NCBI Taxonomy" id="200324"/>
    <lineage>
        <taxon>Eukaryota</taxon>
        <taxon>Fungi</taxon>
        <taxon>Dikarya</taxon>
        <taxon>Basidiomycota</taxon>
        <taxon>Pucciniomycotina</taxon>
        <taxon>Pucciniomycetes</taxon>
        <taxon>Pucciniales</taxon>
        <taxon>Pucciniaceae</taxon>
        <taxon>Puccinia</taxon>
    </lineage>
</organism>
<evidence type="ECO:0000256" key="1">
    <source>
        <dbReference type="SAM" id="MobiDB-lite"/>
    </source>
</evidence>
<reference evidence="3 4" key="1">
    <citation type="submission" date="2017-11" db="EMBL/GenBank/DDBJ databases">
        <title>De novo assembly and phasing of dikaryotic genomes from two isolates of Puccinia coronata f. sp. avenae, the causal agent of oat crown rust.</title>
        <authorList>
            <person name="Miller M.E."/>
            <person name="Zhang Y."/>
            <person name="Omidvar V."/>
            <person name="Sperschneider J."/>
            <person name="Schwessinger B."/>
            <person name="Raley C."/>
            <person name="Palmer J.M."/>
            <person name="Garnica D."/>
            <person name="Upadhyaya N."/>
            <person name="Rathjen J."/>
            <person name="Taylor J.M."/>
            <person name="Park R.F."/>
            <person name="Dodds P.N."/>
            <person name="Hirsch C.D."/>
            <person name="Kianian S.F."/>
            <person name="Figueroa M."/>
        </authorList>
    </citation>
    <scope>NUCLEOTIDE SEQUENCE [LARGE SCALE GENOMIC DNA]</scope>
    <source>
        <strain evidence="3">12NC29</strain>
    </source>
</reference>
<name>A0A2N5SYY9_9BASI</name>
<gene>
    <name evidence="3" type="ORF">PCANC_15781</name>
</gene>
<dbReference type="Pfam" id="PF20515">
    <property type="entry name" value="2OG-FeII_Oxy_6"/>
    <property type="match status" value="1"/>
</dbReference>
<dbReference type="OrthoDB" id="2505591at2759"/>
<dbReference type="InterPro" id="IPR046798">
    <property type="entry name" value="2OG-FeII_Oxy_6"/>
</dbReference>
<dbReference type="EMBL" id="PGCJ01000831">
    <property type="protein sequence ID" value="PLW18460.1"/>
    <property type="molecule type" value="Genomic_DNA"/>
</dbReference>
<evidence type="ECO:0000259" key="2">
    <source>
        <dbReference type="Pfam" id="PF20515"/>
    </source>
</evidence>
<proteinExistence type="predicted"/>
<feature type="domain" description="Tet-like 2OG-Fe(II) oxygenase" evidence="2">
    <location>
        <begin position="127"/>
        <end position="339"/>
    </location>
</feature>
<feature type="region of interest" description="Disordered" evidence="1">
    <location>
        <begin position="1"/>
        <end position="60"/>
    </location>
</feature>
<comment type="caution">
    <text evidence="3">The sequence shown here is derived from an EMBL/GenBank/DDBJ whole genome shotgun (WGS) entry which is preliminary data.</text>
</comment>